<name>A0A645I6N9_9ZZZZ</name>
<evidence type="ECO:0000256" key="2">
    <source>
        <dbReference type="ARBA" id="ARBA00022448"/>
    </source>
</evidence>
<comment type="similarity">
    <text evidence="1">Belongs to the bacterial solute-binding protein 7 family.</text>
</comment>
<dbReference type="PANTHER" id="PTHR33376:SF7">
    <property type="entry name" value="C4-DICARBOXYLATE-BINDING PROTEIN DCTB"/>
    <property type="match status" value="1"/>
</dbReference>
<dbReference type="Pfam" id="PF03480">
    <property type="entry name" value="DctP"/>
    <property type="match status" value="1"/>
</dbReference>
<dbReference type="PANTHER" id="PTHR33376">
    <property type="match status" value="1"/>
</dbReference>
<dbReference type="AlphaFoldDB" id="A0A645I6N9"/>
<evidence type="ECO:0000256" key="1">
    <source>
        <dbReference type="ARBA" id="ARBA00009023"/>
    </source>
</evidence>
<dbReference type="GO" id="GO:0055085">
    <property type="term" value="P:transmembrane transport"/>
    <property type="evidence" value="ECO:0007669"/>
    <property type="project" value="InterPro"/>
</dbReference>
<evidence type="ECO:0000313" key="4">
    <source>
        <dbReference type="EMBL" id="MPN44064.1"/>
    </source>
</evidence>
<comment type="caution">
    <text evidence="4">The sequence shown here is derived from an EMBL/GenBank/DDBJ whole genome shotgun (WGS) entry which is preliminary data.</text>
</comment>
<sequence length="142" mass="16108">MQQKIVDGEENPIANMWDLNMYEVQKYVSLTRHIYDGMPLVANLKWFNKLPKEYQEAIMVGAVLGQNYSRFVNAGREDAILAKLTQKGMKINTPSAKAMDEIKKKGQPVVIDKVKKEVGAEYVDKFMKDIKAVKADTLKGLN</sequence>
<dbReference type="Gene3D" id="3.40.190.170">
    <property type="entry name" value="Bacterial extracellular solute-binding protein, family 7"/>
    <property type="match status" value="1"/>
</dbReference>
<keyword evidence="2" id="KW-0813">Transport</keyword>
<organism evidence="4">
    <name type="scientific">bioreactor metagenome</name>
    <dbReference type="NCBI Taxonomy" id="1076179"/>
    <lineage>
        <taxon>unclassified sequences</taxon>
        <taxon>metagenomes</taxon>
        <taxon>ecological metagenomes</taxon>
    </lineage>
</organism>
<evidence type="ECO:0008006" key="5">
    <source>
        <dbReference type="Google" id="ProtNLM"/>
    </source>
</evidence>
<gene>
    <name evidence="4" type="ORF">SDC9_191625</name>
</gene>
<dbReference type="NCBIfam" id="NF037995">
    <property type="entry name" value="TRAP_S1"/>
    <property type="match status" value="1"/>
</dbReference>
<dbReference type="InterPro" id="IPR018389">
    <property type="entry name" value="DctP_fam"/>
</dbReference>
<protein>
    <recommendedName>
        <fullName evidence="5">Solute-binding protein</fullName>
    </recommendedName>
</protein>
<proteinExistence type="inferred from homology"/>
<reference evidence="4" key="1">
    <citation type="submission" date="2019-08" db="EMBL/GenBank/DDBJ databases">
        <authorList>
            <person name="Kucharzyk K."/>
            <person name="Murdoch R.W."/>
            <person name="Higgins S."/>
            <person name="Loffler F."/>
        </authorList>
    </citation>
    <scope>NUCLEOTIDE SEQUENCE</scope>
</reference>
<keyword evidence="3" id="KW-0732">Signal</keyword>
<evidence type="ECO:0000256" key="3">
    <source>
        <dbReference type="ARBA" id="ARBA00022729"/>
    </source>
</evidence>
<dbReference type="InterPro" id="IPR038404">
    <property type="entry name" value="TRAP_DctP_sf"/>
</dbReference>
<dbReference type="EMBL" id="VSSQ01102896">
    <property type="protein sequence ID" value="MPN44064.1"/>
    <property type="molecule type" value="Genomic_DNA"/>
</dbReference>
<accession>A0A645I6N9</accession>